<reference evidence="2" key="1">
    <citation type="submission" date="2023-06" db="EMBL/GenBank/DDBJ databases">
        <title>Genome-scale phylogeny and comparative genomics of the fungal order Sordariales.</title>
        <authorList>
            <consortium name="Lawrence Berkeley National Laboratory"/>
            <person name="Hensen N."/>
            <person name="Bonometti L."/>
            <person name="Westerberg I."/>
            <person name="Brannstrom I.O."/>
            <person name="Guillou S."/>
            <person name="Cros-Aarteil S."/>
            <person name="Calhoun S."/>
            <person name="Haridas S."/>
            <person name="Kuo A."/>
            <person name="Mondo S."/>
            <person name="Pangilinan J."/>
            <person name="Riley R."/>
            <person name="LaButti K."/>
            <person name="Andreopoulos B."/>
            <person name="Lipzen A."/>
            <person name="Chen C."/>
            <person name="Yanf M."/>
            <person name="Daum C."/>
            <person name="Ng V."/>
            <person name="Clum A."/>
            <person name="Steindorff A."/>
            <person name="Ohm R."/>
            <person name="Martin F."/>
            <person name="Silar P."/>
            <person name="Natvig D."/>
            <person name="Lalanne C."/>
            <person name="Gautier V."/>
            <person name="Ament-velasquez S.L."/>
            <person name="Kruys A."/>
            <person name="Hutchinson M.I."/>
            <person name="Powell A.J."/>
            <person name="Barry K."/>
            <person name="Miller A.N."/>
            <person name="Grigoriev I.V."/>
            <person name="Debuchy R."/>
            <person name="Gladieux P."/>
            <person name="Thoren M.H."/>
            <person name="Johannesson H."/>
        </authorList>
    </citation>
    <scope>NUCLEOTIDE SEQUENCE</scope>
    <source>
        <strain evidence="2">SMH3187-1</strain>
    </source>
</reference>
<dbReference type="Proteomes" id="UP001172155">
    <property type="component" value="Unassembled WGS sequence"/>
</dbReference>
<feature type="compositionally biased region" description="Polar residues" evidence="1">
    <location>
        <begin position="44"/>
        <end position="57"/>
    </location>
</feature>
<dbReference type="AlphaFoldDB" id="A0AA40F9R8"/>
<sequence length="57" mass="6280">MSMLPTQPSRYSSPPGRSMTTNSTKPRLAERKNAVNSSHHIDSSRLTTKPTTTNQPP</sequence>
<accession>A0AA40F9R8</accession>
<protein>
    <submittedName>
        <fullName evidence="2">Uncharacterized protein</fullName>
    </submittedName>
</protein>
<evidence type="ECO:0000313" key="2">
    <source>
        <dbReference type="EMBL" id="KAK0753849.1"/>
    </source>
</evidence>
<feature type="region of interest" description="Disordered" evidence="1">
    <location>
        <begin position="1"/>
        <end position="57"/>
    </location>
</feature>
<name>A0AA40F9R8_9PEZI</name>
<keyword evidence="3" id="KW-1185">Reference proteome</keyword>
<feature type="compositionally biased region" description="Basic and acidic residues" evidence="1">
    <location>
        <begin position="27"/>
        <end position="43"/>
    </location>
</feature>
<evidence type="ECO:0000313" key="3">
    <source>
        <dbReference type="Proteomes" id="UP001172155"/>
    </source>
</evidence>
<gene>
    <name evidence="2" type="ORF">B0T18DRAFT_397932</name>
</gene>
<organism evidence="2 3">
    <name type="scientific">Schizothecium vesticola</name>
    <dbReference type="NCBI Taxonomy" id="314040"/>
    <lineage>
        <taxon>Eukaryota</taxon>
        <taxon>Fungi</taxon>
        <taxon>Dikarya</taxon>
        <taxon>Ascomycota</taxon>
        <taxon>Pezizomycotina</taxon>
        <taxon>Sordariomycetes</taxon>
        <taxon>Sordariomycetidae</taxon>
        <taxon>Sordariales</taxon>
        <taxon>Schizotheciaceae</taxon>
        <taxon>Schizothecium</taxon>
    </lineage>
</organism>
<feature type="compositionally biased region" description="Polar residues" evidence="1">
    <location>
        <begin position="1"/>
        <end position="12"/>
    </location>
</feature>
<dbReference type="EMBL" id="JAUKUD010000001">
    <property type="protein sequence ID" value="KAK0753849.1"/>
    <property type="molecule type" value="Genomic_DNA"/>
</dbReference>
<comment type="caution">
    <text evidence="2">The sequence shown here is derived from an EMBL/GenBank/DDBJ whole genome shotgun (WGS) entry which is preliminary data.</text>
</comment>
<evidence type="ECO:0000256" key="1">
    <source>
        <dbReference type="SAM" id="MobiDB-lite"/>
    </source>
</evidence>
<proteinExistence type="predicted"/>